<keyword evidence="7" id="KW-0539">Nucleus</keyword>
<name>A0A553NV73_TIGCA</name>
<evidence type="ECO:0000256" key="6">
    <source>
        <dbReference type="ARBA" id="ARBA00023163"/>
    </source>
</evidence>
<comment type="caution">
    <text evidence="10">The sequence shown here is derived from an EMBL/GenBank/DDBJ whole genome shotgun (WGS) entry which is preliminary data.</text>
</comment>
<feature type="coiled-coil region" evidence="8">
    <location>
        <begin position="222"/>
        <end position="249"/>
    </location>
</feature>
<protein>
    <submittedName>
        <fullName evidence="10">Uncharacterized protein</fullName>
    </submittedName>
</protein>
<evidence type="ECO:0000256" key="4">
    <source>
        <dbReference type="ARBA" id="ARBA00023015"/>
    </source>
</evidence>
<evidence type="ECO:0000256" key="5">
    <source>
        <dbReference type="ARBA" id="ARBA00023054"/>
    </source>
</evidence>
<accession>A0A553NV73</accession>
<dbReference type="GO" id="GO:0005654">
    <property type="term" value="C:nucleoplasm"/>
    <property type="evidence" value="ECO:0007669"/>
    <property type="project" value="TreeGrafter"/>
</dbReference>
<dbReference type="OMA" id="RINYSKC"/>
<keyword evidence="5 8" id="KW-0175">Coiled coil</keyword>
<comment type="similarity">
    <text evidence="2">Belongs to the HEXIM family.</text>
</comment>
<comment type="subcellular location">
    <subcellularLocation>
        <location evidence="1">Nucleus</location>
    </subcellularLocation>
</comment>
<dbReference type="PANTHER" id="PTHR13469:SF8">
    <property type="entry name" value="HEXIM P-TEFB COMPLEX SUBUNIT 1"/>
    <property type="match status" value="1"/>
</dbReference>
<dbReference type="Gene3D" id="6.10.250.2910">
    <property type="match status" value="1"/>
</dbReference>
<proteinExistence type="inferred from homology"/>
<feature type="region of interest" description="Disordered" evidence="9">
    <location>
        <begin position="310"/>
        <end position="427"/>
    </location>
</feature>
<reference evidence="10 11" key="1">
    <citation type="journal article" date="2018" name="Nat. Ecol. Evol.">
        <title>Genomic signatures of mitonuclear coevolution across populations of Tigriopus californicus.</title>
        <authorList>
            <person name="Barreto F.S."/>
            <person name="Watson E.T."/>
            <person name="Lima T.G."/>
            <person name="Willett C.S."/>
            <person name="Edmands S."/>
            <person name="Li W."/>
            <person name="Burton R.S."/>
        </authorList>
    </citation>
    <scope>NUCLEOTIDE SEQUENCE [LARGE SCALE GENOMIC DNA]</scope>
    <source>
        <strain evidence="10 11">San Diego</strain>
    </source>
</reference>
<feature type="compositionally biased region" description="Polar residues" evidence="9">
    <location>
        <begin position="1"/>
        <end position="11"/>
    </location>
</feature>
<dbReference type="Pfam" id="PF15313">
    <property type="entry name" value="HEXIM"/>
    <property type="match status" value="1"/>
</dbReference>
<dbReference type="GO" id="GO:0004861">
    <property type="term" value="F:cyclin-dependent protein serine/threonine kinase inhibitor activity"/>
    <property type="evidence" value="ECO:0007669"/>
    <property type="project" value="InterPro"/>
</dbReference>
<dbReference type="PRINTS" id="PR02094">
    <property type="entry name" value="HEXIMFAMILY"/>
</dbReference>
<dbReference type="PANTHER" id="PTHR13469">
    <property type="entry name" value="HEXAMETHYLENE BISACETAMIDE INDUCIBLE 1"/>
    <property type="match status" value="1"/>
</dbReference>
<feature type="compositionally biased region" description="Low complexity" evidence="9">
    <location>
        <begin position="338"/>
        <end position="353"/>
    </location>
</feature>
<keyword evidence="6" id="KW-0804">Transcription</keyword>
<dbReference type="OrthoDB" id="10058500at2759"/>
<feature type="compositionally biased region" description="Polar residues" evidence="9">
    <location>
        <begin position="408"/>
        <end position="418"/>
    </location>
</feature>
<dbReference type="InterPro" id="IPR024872">
    <property type="entry name" value="HEXIM"/>
</dbReference>
<feature type="compositionally biased region" description="Polar residues" evidence="9">
    <location>
        <begin position="389"/>
        <end position="401"/>
    </location>
</feature>
<keyword evidence="11" id="KW-1185">Reference proteome</keyword>
<evidence type="ECO:0000256" key="2">
    <source>
        <dbReference type="ARBA" id="ARBA00008409"/>
    </source>
</evidence>
<sequence>MTSVQVLNGSEPTRLPLLKRTNSNPAPDGHGSRRDDRKSKRAKKRKLTPCSKLGEEEQKPFLADDETEESGQAALPPPLKKKRFAPKKDNLKKQHRRGKKKFKTWKKNKKDSGFGGSFFPKGRTAQPDAPFNTTQFIMNDHGDTIQYLDKKLKVTPESFLRNPNACDGPTKVITRARDSSFSLDSDEDYFYSSPEDEEEFVNNEFLKEYNNARADRLVTLNKADLINEYIQMESKIDILEDRLVKARQREEARKSDAEAAAQLAMQITPEMMDRIRNFQKEIQALKMDNHHLRLENLSLLRQKRRQALGLDDELDGEESIVSSSSSISEDDDDDEDSCSTCDSSSSSSSSESSSSDDDDVNGGDDRVAQQAPTGYHALESSPELDENAQDTGYESGQSGNHANPHPAVSSTSNSGVDQTTDENKSDK</sequence>
<organism evidence="10 11">
    <name type="scientific">Tigriopus californicus</name>
    <name type="common">Marine copepod</name>
    <dbReference type="NCBI Taxonomy" id="6832"/>
    <lineage>
        <taxon>Eukaryota</taxon>
        <taxon>Metazoa</taxon>
        <taxon>Ecdysozoa</taxon>
        <taxon>Arthropoda</taxon>
        <taxon>Crustacea</taxon>
        <taxon>Multicrustacea</taxon>
        <taxon>Hexanauplia</taxon>
        <taxon>Copepoda</taxon>
        <taxon>Harpacticoida</taxon>
        <taxon>Harpacticidae</taxon>
        <taxon>Tigriopus</taxon>
    </lineage>
</organism>
<evidence type="ECO:0000256" key="1">
    <source>
        <dbReference type="ARBA" id="ARBA00004123"/>
    </source>
</evidence>
<feature type="region of interest" description="Disordered" evidence="9">
    <location>
        <begin position="1"/>
        <end position="126"/>
    </location>
</feature>
<feature type="compositionally biased region" description="Acidic residues" evidence="9">
    <location>
        <begin position="328"/>
        <end position="337"/>
    </location>
</feature>
<keyword evidence="4" id="KW-0805">Transcription regulation</keyword>
<dbReference type="AlphaFoldDB" id="A0A553NV73"/>
<evidence type="ECO:0000256" key="7">
    <source>
        <dbReference type="ARBA" id="ARBA00023242"/>
    </source>
</evidence>
<evidence type="ECO:0000313" key="10">
    <source>
        <dbReference type="EMBL" id="TRY69325.1"/>
    </source>
</evidence>
<evidence type="ECO:0000256" key="8">
    <source>
        <dbReference type="SAM" id="Coils"/>
    </source>
</evidence>
<evidence type="ECO:0000313" key="11">
    <source>
        <dbReference type="Proteomes" id="UP000318571"/>
    </source>
</evidence>
<dbReference type="EMBL" id="VCGU01000010">
    <property type="protein sequence ID" value="TRY69325.1"/>
    <property type="molecule type" value="Genomic_DNA"/>
</dbReference>
<dbReference type="Proteomes" id="UP000318571">
    <property type="component" value="Chromosome 1"/>
</dbReference>
<keyword evidence="3" id="KW-0678">Repressor</keyword>
<dbReference type="GO" id="GO:0097322">
    <property type="term" value="F:7SK snRNA binding"/>
    <property type="evidence" value="ECO:0007669"/>
    <property type="project" value="TreeGrafter"/>
</dbReference>
<gene>
    <name evidence="10" type="ORF">TCAL_03231</name>
</gene>
<dbReference type="GO" id="GO:0005737">
    <property type="term" value="C:cytoplasm"/>
    <property type="evidence" value="ECO:0007669"/>
    <property type="project" value="InterPro"/>
</dbReference>
<evidence type="ECO:0000256" key="3">
    <source>
        <dbReference type="ARBA" id="ARBA00022491"/>
    </source>
</evidence>
<evidence type="ECO:0000256" key="9">
    <source>
        <dbReference type="SAM" id="MobiDB-lite"/>
    </source>
</evidence>
<dbReference type="STRING" id="6832.A0A553NV73"/>
<dbReference type="GO" id="GO:0000122">
    <property type="term" value="P:negative regulation of transcription by RNA polymerase II"/>
    <property type="evidence" value="ECO:0007669"/>
    <property type="project" value="InterPro"/>
</dbReference>
<feature type="compositionally biased region" description="Basic residues" evidence="9">
    <location>
        <begin position="93"/>
        <end position="109"/>
    </location>
</feature>